<gene>
    <name evidence="2" type="ORF">O181_016608</name>
</gene>
<reference evidence="2" key="1">
    <citation type="submission" date="2021-03" db="EMBL/GenBank/DDBJ databases">
        <title>Draft genome sequence of rust myrtle Austropuccinia psidii MF-1, a brazilian biotype.</title>
        <authorList>
            <person name="Quecine M.C."/>
            <person name="Pachon D.M.R."/>
            <person name="Bonatelli M.L."/>
            <person name="Correr F.H."/>
            <person name="Franceschini L.M."/>
            <person name="Leite T.F."/>
            <person name="Margarido G.R.A."/>
            <person name="Almeida C.A."/>
            <person name="Ferrarezi J.A."/>
            <person name="Labate C.A."/>
        </authorList>
    </citation>
    <scope>NUCLEOTIDE SEQUENCE</scope>
    <source>
        <strain evidence="2">MF-1</strain>
    </source>
</reference>
<feature type="region of interest" description="Disordered" evidence="1">
    <location>
        <begin position="1"/>
        <end position="52"/>
    </location>
</feature>
<comment type="caution">
    <text evidence="2">The sequence shown here is derived from an EMBL/GenBank/DDBJ whole genome shotgun (WGS) entry which is preliminary data.</text>
</comment>
<accession>A0A9Q3C5H7</accession>
<protein>
    <submittedName>
        <fullName evidence="2">Uncharacterized protein</fullName>
    </submittedName>
</protein>
<name>A0A9Q3C5H7_9BASI</name>
<evidence type="ECO:0000313" key="2">
    <source>
        <dbReference type="EMBL" id="MBW0476893.1"/>
    </source>
</evidence>
<sequence>MESTIIQTSNQEYKGIPCQKERGKQARSPSSFYQKASTEPASPRREEEQEKDLEEAIFPKLHNPKDPKRCHGQYLQHSQNLDEIHIQRGTKNETTSFPKEINFSPEVVNTLTIIKNSILPLKDIKISLLSLQEINNGLSSLTKIFIQNKKEIDKIKFMVENNKLKIIIDNNQKLIQGKQKLYKYIKDIKEKTLTINYDGIIDNLTEKLTKLSISVEIFEEKTQSNQKLLLEHVEKHDEERMNLKDDIQSEIRLMTGKSNKINEANLNIPKL</sequence>
<proteinExistence type="predicted"/>
<feature type="compositionally biased region" description="Polar residues" evidence="1">
    <location>
        <begin position="1"/>
        <end position="12"/>
    </location>
</feature>
<dbReference type="EMBL" id="AVOT02004629">
    <property type="protein sequence ID" value="MBW0476893.1"/>
    <property type="molecule type" value="Genomic_DNA"/>
</dbReference>
<evidence type="ECO:0000313" key="3">
    <source>
        <dbReference type="Proteomes" id="UP000765509"/>
    </source>
</evidence>
<feature type="compositionally biased region" description="Polar residues" evidence="1">
    <location>
        <begin position="27"/>
        <end position="40"/>
    </location>
</feature>
<dbReference type="AlphaFoldDB" id="A0A9Q3C5H7"/>
<keyword evidence="3" id="KW-1185">Reference proteome</keyword>
<evidence type="ECO:0000256" key="1">
    <source>
        <dbReference type="SAM" id="MobiDB-lite"/>
    </source>
</evidence>
<dbReference type="Proteomes" id="UP000765509">
    <property type="component" value="Unassembled WGS sequence"/>
</dbReference>
<organism evidence="2 3">
    <name type="scientific">Austropuccinia psidii MF-1</name>
    <dbReference type="NCBI Taxonomy" id="1389203"/>
    <lineage>
        <taxon>Eukaryota</taxon>
        <taxon>Fungi</taxon>
        <taxon>Dikarya</taxon>
        <taxon>Basidiomycota</taxon>
        <taxon>Pucciniomycotina</taxon>
        <taxon>Pucciniomycetes</taxon>
        <taxon>Pucciniales</taxon>
        <taxon>Sphaerophragmiaceae</taxon>
        <taxon>Austropuccinia</taxon>
    </lineage>
</organism>